<dbReference type="AlphaFoldDB" id="A0A1H8THX5"/>
<comment type="cofactor">
    <cofactor evidence="1">
        <name>Mg(2+)</name>
        <dbReference type="ChEBI" id="CHEBI:18420"/>
    </cofactor>
</comment>
<name>A0A1H8THX5_9GAMM</name>
<sequence length="339" mass="37481">MRLHNRHLNFNYTARVYAVAGVLLIPFALYHMVTTGALMSLAVGGAAAAFLSLAAWIYRREHVAPLLNAVVVATAIGAVLVSIHELSLVGVYWAYPLVLVFYLLYSFRIAAIINVVFLLVATPVLIMVMPVEHVLRILSTLLLTSSFTFVFAHNLQRSARELEGLAMEDPLSGAGNRRQMENRLNEAVYLRDRYGLPCSLIVLDIDHFKRINDTRGHLVGDEILVQLAELLRHRLRQSDRVFRYGGEEFVVSLPSTRAGAATRIAEKLRARVAATRFPGTDQLTVSAGVAELRYGETQRDWLRRADAALYAAKAAGRNRVNVATAETTFPEGALGNQAV</sequence>
<dbReference type="GO" id="GO:0005886">
    <property type="term" value="C:plasma membrane"/>
    <property type="evidence" value="ECO:0007669"/>
    <property type="project" value="TreeGrafter"/>
</dbReference>
<feature type="transmembrane region" description="Helical" evidence="4">
    <location>
        <begin position="12"/>
        <end position="31"/>
    </location>
</feature>
<feature type="transmembrane region" description="Helical" evidence="4">
    <location>
        <begin position="112"/>
        <end position="131"/>
    </location>
</feature>
<dbReference type="EC" id="2.7.7.65" evidence="2"/>
<dbReference type="GO" id="GO:0052621">
    <property type="term" value="F:diguanylate cyclase activity"/>
    <property type="evidence" value="ECO:0007669"/>
    <property type="project" value="UniProtKB-EC"/>
</dbReference>
<dbReference type="RefSeq" id="WP_091643437.1">
    <property type="nucleotide sequence ID" value="NZ_FOEG01000004.1"/>
</dbReference>
<dbReference type="SMART" id="SM00267">
    <property type="entry name" value="GGDEF"/>
    <property type="match status" value="1"/>
</dbReference>
<dbReference type="PANTHER" id="PTHR45138">
    <property type="entry name" value="REGULATORY COMPONENTS OF SENSORY TRANSDUCTION SYSTEM"/>
    <property type="match status" value="1"/>
</dbReference>
<feature type="transmembrane region" description="Helical" evidence="4">
    <location>
        <begin position="37"/>
        <end position="58"/>
    </location>
</feature>
<dbReference type="PANTHER" id="PTHR45138:SF9">
    <property type="entry name" value="DIGUANYLATE CYCLASE DGCM-RELATED"/>
    <property type="match status" value="1"/>
</dbReference>
<evidence type="ECO:0000313" key="6">
    <source>
        <dbReference type="EMBL" id="SEO90174.1"/>
    </source>
</evidence>
<proteinExistence type="predicted"/>
<accession>A0A1H8THX5</accession>
<feature type="transmembrane region" description="Helical" evidence="4">
    <location>
        <begin position="89"/>
        <end position="105"/>
    </location>
</feature>
<dbReference type="PROSITE" id="PS50887">
    <property type="entry name" value="GGDEF"/>
    <property type="match status" value="1"/>
</dbReference>
<dbReference type="NCBIfam" id="TIGR00254">
    <property type="entry name" value="GGDEF"/>
    <property type="match status" value="1"/>
</dbReference>
<dbReference type="Proteomes" id="UP000199657">
    <property type="component" value="Unassembled WGS sequence"/>
</dbReference>
<dbReference type="CDD" id="cd01949">
    <property type="entry name" value="GGDEF"/>
    <property type="match status" value="1"/>
</dbReference>
<dbReference type="EMBL" id="FOEG01000004">
    <property type="protein sequence ID" value="SEO90174.1"/>
    <property type="molecule type" value="Genomic_DNA"/>
</dbReference>
<protein>
    <recommendedName>
        <fullName evidence="2">diguanylate cyclase</fullName>
        <ecNumber evidence="2">2.7.7.65</ecNumber>
    </recommendedName>
</protein>
<evidence type="ECO:0000259" key="5">
    <source>
        <dbReference type="PROSITE" id="PS50887"/>
    </source>
</evidence>
<evidence type="ECO:0000256" key="1">
    <source>
        <dbReference type="ARBA" id="ARBA00001946"/>
    </source>
</evidence>
<dbReference type="InterPro" id="IPR000160">
    <property type="entry name" value="GGDEF_dom"/>
</dbReference>
<feature type="transmembrane region" description="Helical" evidence="4">
    <location>
        <begin position="65"/>
        <end position="83"/>
    </location>
</feature>
<keyword evidence="4" id="KW-1133">Transmembrane helix</keyword>
<evidence type="ECO:0000256" key="3">
    <source>
        <dbReference type="ARBA" id="ARBA00034247"/>
    </source>
</evidence>
<dbReference type="Pfam" id="PF00990">
    <property type="entry name" value="GGDEF"/>
    <property type="match status" value="1"/>
</dbReference>
<gene>
    <name evidence="6" type="ORF">SAMN04488052_104174</name>
</gene>
<dbReference type="FunFam" id="3.30.70.270:FF:000001">
    <property type="entry name" value="Diguanylate cyclase domain protein"/>
    <property type="match status" value="1"/>
</dbReference>
<dbReference type="Gene3D" id="3.30.70.270">
    <property type="match status" value="1"/>
</dbReference>
<organism evidence="6 7">
    <name type="scientific">Aquisalimonas asiatica</name>
    <dbReference type="NCBI Taxonomy" id="406100"/>
    <lineage>
        <taxon>Bacteria</taxon>
        <taxon>Pseudomonadati</taxon>
        <taxon>Pseudomonadota</taxon>
        <taxon>Gammaproteobacteria</taxon>
        <taxon>Chromatiales</taxon>
        <taxon>Ectothiorhodospiraceae</taxon>
        <taxon>Aquisalimonas</taxon>
    </lineage>
</organism>
<keyword evidence="7" id="KW-1185">Reference proteome</keyword>
<dbReference type="InterPro" id="IPR050469">
    <property type="entry name" value="Diguanylate_Cyclase"/>
</dbReference>
<keyword evidence="4" id="KW-0812">Transmembrane</keyword>
<evidence type="ECO:0000313" key="7">
    <source>
        <dbReference type="Proteomes" id="UP000199657"/>
    </source>
</evidence>
<reference evidence="6 7" key="1">
    <citation type="submission" date="2016-10" db="EMBL/GenBank/DDBJ databases">
        <authorList>
            <person name="de Groot N.N."/>
        </authorList>
    </citation>
    <scope>NUCLEOTIDE SEQUENCE [LARGE SCALE GENOMIC DNA]</scope>
    <source>
        <strain evidence="6 7">CGMCC 1.6291</strain>
    </source>
</reference>
<dbReference type="SUPFAM" id="SSF55073">
    <property type="entry name" value="Nucleotide cyclase"/>
    <property type="match status" value="1"/>
</dbReference>
<dbReference type="STRING" id="406100.SAMN04488052_104174"/>
<dbReference type="InterPro" id="IPR029787">
    <property type="entry name" value="Nucleotide_cyclase"/>
</dbReference>
<dbReference type="GO" id="GO:0043709">
    <property type="term" value="P:cell adhesion involved in single-species biofilm formation"/>
    <property type="evidence" value="ECO:0007669"/>
    <property type="project" value="TreeGrafter"/>
</dbReference>
<keyword evidence="4" id="KW-0472">Membrane</keyword>
<dbReference type="OrthoDB" id="9812260at2"/>
<dbReference type="GO" id="GO:1902201">
    <property type="term" value="P:negative regulation of bacterial-type flagellum-dependent cell motility"/>
    <property type="evidence" value="ECO:0007669"/>
    <property type="project" value="TreeGrafter"/>
</dbReference>
<dbReference type="InterPro" id="IPR043128">
    <property type="entry name" value="Rev_trsase/Diguanyl_cyclase"/>
</dbReference>
<comment type="catalytic activity">
    <reaction evidence="3">
        <text>2 GTP = 3',3'-c-di-GMP + 2 diphosphate</text>
        <dbReference type="Rhea" id="RHEA:24898"/>
        <dbReference type="ChEBI" id="CHEBI:33019"/>
        <dbReference type="ChEBI" id="CHEBI:37565"/>
        <dbReference type="ChEBI" id="CHEBI:58805"/>
        <dbReference type="EC" id="2.7.7.65"/>
    </reaction>
</comment>
<evidence type="ECO:0000256" key="2">
    <source>
        <dbReference type="ARBA" id="ARBA00012528"/>
    </source>
</evidence>
<feature type="domain" description="GGDEF" evidence="5">
    <location>
        <begin position="196"/>
        <end position="325"/>
    </location>
</feature>
<evidence type="ECO:0000256" key="4">
    <source>
        <dbReference type="SAM" id="Phobius"/>
    </source>
</evidence>